<evidence type="ECO:0000256" key="8">
    <source>
        <dbReference type="SAM" id="SignalP"/>
    </source>
</evidence>
<dbReference type="InterPro" id="IPR036869">
    <property type="entry name" value="J_dom_sf"/>
</dbReference>
<evidence type="ECO:0000313" key="10">
    <source>
        <dbReference type="EMBL" id="CAB9517551.1"/>
    </source>
</evidence>
<dbReference type="PROSITE" id="PS00636">
    <property type="entry name" value="DNAJ_1"/>
    <property type="match status" value="1"/>
</dbReference>
<keyword evidence="5" id="KW-0143">Chaperone</keyword>
<feature type="compositionally biased region" description="Acidic residues" evidence="6">
    <location>
        <begin position="29"/>
        <end position="43"/>
    </location>
</feature>
<dbReference type="Gene3D" id="1.10.287.110">
    <property type="entry name" value="DnaJ domain"/>
    <property type="match status" value="1"/>
</dbReference>
<dbReference type="AlphaFoldDB" id="A0A9N8EA03"/>
<feature type="domain" description="J" evidence="9">
    <location>
        <begin position="89"/>
        <end position="156"/>
    </location>
</feature>
<feature type="chain" id="PRO_5040138980" evidence="8">
    <location>
        <begin position="27"/>
        <end position="419"/>
    </location>
</feature>
<dbReference type="PRINTS" id="PR00625">
    <property type="entry name" value="JDOMAIN"/>
</dbReference>
<organism evidence="10 11">
    <name type="scientific">Seminavis robusta</name>
    <dbReference type="NCBI Taxonomy" id="568900"/>
    <lineage>
        <taxon>Eukaryota</taxon>
        <taxon>Sar</taxon>
        <taxon>Stramenopiles</taxon>
        <taxon>Ochrophyta</taxon>
        <taxon>Bacillariophyta</taxon>
        <taxon>Bacillariophyceae</taxon>
        <taxon>Bacillariophycidae</taxon>
        <taxon>Naviculales</taxon>
        <taxon>Naviculaceae</taxon>
        <taxon>Seminavis</taxon>
    </lineage>
</organism>
<comment type="subcellular location">
    <subcellularLocation>
        <location evidence="1">Membrane</location>
        <topology evidence="1">Multi-pass membrane protein</topology>
    </subcellularLocation>
</comment>
<dbReference type="Proteomes" id="UP001153069">
    <property type="component" value="Unassembled WGS sequence"/>
</dbReference>
<dbReference type="PANTHER" id="PTHR44176">
    <property type="entry name" value="DNAJ HOMOLOG SUBFAMILY C MEMBER 25"/>
    <property type="match status" value="1"/>
</dbReference>
<sequence length="419" mass="48056">MNYLRFGRNGRFVILLLLLVLTLSAGQEADTETNGDSNNEGDESTPQTNETPAEKAPKVEDEEPAFLAADPDKWGPYYDPQSEFCGMHDCYSILGFDYESGSPNSKDITRHYRRLSRKWHPDKSKHPNAKERFVKIARAYEVLTNFEKRREYDYMRYNQEAYYQKYGTSVLWTYAPKSDVTAIILVLLVVANLFSWFAQKTKWQNVADRLVKAAAEEWSASQGGTPESKELREHALAVLAEREKEENGEETTNGDDKASASPAASKKKAKTKKVSGKEKKKQELEALMPILKELVEEMEDFGGGFHKPTWKDLMIVSLAKLPYRIAVGTFWEAKYYANRLQGKELSDEEKDVLTERAVGPVAWDIASDETRELMIKRELWIMNNLIEWKEEQEIKNLSAWEQKAIKKAQKAEKKKAKLS</sequence>
<dbReference type="GO" id="GO:0006457">
    <property type="term" value="P:protein folding"/>
    <property type="evidence" value="ECO:0007669"/>
    <property type="project" value="InterPro"/>
</dbReference>
<keyword evidence="11" id="KW-1185">Reference proteome</keyword>
<dbReference type="CDD" id="cd06257">
    <property type="entry name" value="DnaJ"/>
    <property type="match status" value="1"/>
</dbReference>
<evidence type="ECO:0000256" key="6">
    <source>
        <dbReference type="SAM" id="MobiDB-lite"/>
    </source>
</evidence>
<dbReference type="SMART" id="SM00271">
    <property type="entry name" value="DnaJ"/>
    <property type="match status" value="1"/>
</dbReference>
<evidence type="ECO:0000256" key="4">
    <source>
        <dbReference type="ARBA" id="ARBA00023136"/>
    </source>
</evidence>
<reference evidence="10" key="1">
    <citation type="submission" date="2020-06" db="EMBL/GenBank/DDBJ databases">
        <authorList>
            <consortium name="Plant Systems Biology data submission"/>
        </authorList>
    </citation>
    <scope>NUCLEOTIDE SEQUENCE</scope>
    <source>
        <strain evidence="10">D6</strain>
    </source>
</reference>
<dbReference type="InterPro" id="IPR044632">
    <property type="entry name" value="DNAJC25-like"/>
</dbReference>
<evidence type="ECO:0000256" key="5">
    <source>
        <dbReference type="ARBA" id="ARBA00023186"/>
    </source>
</evidence>
<feature type="compositionally biased region" description="Basic residues" evidence="6">
    <location>
        <begin position="265"/>
        <end position="274"/>
    </location>
</feature>
<feature type="region of interest" description="Disordered" evidence="6">
    <location>
        <begin position="240"/>
        <end position="280"/>
    </location>
</feature>
<comment type="caution">
    <text evidence="10">The sequence shown here is derived from an EMBL/GenBank/DDBJ whole genome shotgun (WGS) entry which is preliminary data.</text>
</comment>
<dbReference type="GO" id="GO:0005789">
    <property type="term" value="C:endoplasmic reticulum membrane"/>
    <property type="evidence" value="ECO:0007669"/>
    <property type="project" value="TreeGrafter"/>
</dbReference>
<accession>A0A9N8EA03</accession>
<feature type="transmembrane region" description="Helical" evidence="7">
    <location>
        <begin position="180"/>
        <end position="198"/>
    </location>
</feature>
<evidence type="ECO:0000256" key="7">
    <source>
        <dbReference type="SAM" id="Phobius"/>
    </source>
</evidence>
<keyword evidence="4 7" id="KW-0472">Membrane</keyword>
<feature type="signal peptide" evidence="8">
    <location>
        <begin position="1"/>
        <end position="26"/>
    </location>
</feature>
<dbReference type="InterPro" id="IPR018253">
    <property type="entry name" value="DnaJ_domain_CS"/>
</dbReference>
<evidence type="ECO:0000313" key="11">
    <source>
        <dbReference type="Proteomes" id="UP001153069"/>
    </source>
</evidence>
<name>A0A9N8EA03_9STRA</name>
<dbReference type="SUPFAM" id="SSF46565">
    <property type="entry name" value="Chaperone J-domain"/>
    <property type="match status" value="1"/>
</dbReference>
<evidence type="ECO:0000259" key="9">
    <source>
        <dbReference type="PROSITE" id="PS50076"/>
    </source>
</evidence>
<dbReference type="PANTHER" id="PTHR44176:SF1">
    <property type="entry name" value="DNAJ HOMOLOG SUBFAMILY C MEMBER 25"/>
    <property type="match status" value="1"/>
</dbReference>
<keyword evidence="2 7" id="KW-0812">Transmembrane</keyword>
<gene>
    <name evidence="10" type="ORF">SEMRO_865_G212740.1</name>
</gene>
<keyword evidence="8" id="KW-0732">Signal</keyword>
<evidence type="ECO:0000256" key="1">
    <source>
        <dbReference type="ARBA" id="ARBA00004141"/>
    </source>
</evidence>
<proteinExistence type="predicted"/>
<feature type="region of interest" description="Disordered" evidence="6">
    <location>
        <begin position="28"/>
        <end position="64"/>
    </location>
</feature>
<keyword evidence="3 7" id="KW-1133">Transmembrane helix</keyword>
<dbReference type="InterPro" id="IPR001623">
    <property type="entry name" value="DnaJ_domain"/>
</dbReference>
<protein>
    <submittedName>
        <fullName evidence="10">DnaJ homolog subfamily C member 25</fullName>
    </submittedName>
</protein>
<dbReference type="EMBL" id="CAICTM010000864">
    <property type="protein sequence ID" value="CAB9517551.1"/>
    <property type="molecule type" value="Genomic_DNA"/>
</dbReference>
<evidence type="ECO:0000256" key="2">
    <source>
        <dbReference type="ARBA" id="ARBA00022692"/>
    </source>
</evidence>
<evidence type="ECO:0000256" key="3">
    <source>
        <dbReference type="ARBA" id="ARBA00022989"/>
    </source>
</evidence>
<dbReference type="OrthoDB" id="10250354at2759"/>
<dbReference type="PROSITE" id="PS50076">
    <property type="entry name" value="DNAJ_2"/>
    <property type="match status" value="1"/>
</dbReference>
<dbReference type="Pfam" id="PF00226">
    <property type="entry name" value="DnaJ"/>
    <property type="match status" value="1"/>
</dbReference>